<reference evidence="1" key="1">
    <citation type="submission" date="2017-09" db="EMBL/GenBank/DDBJ databases">
        <title>Large-scale bioinformatics analysis of Bacillus genomes uncovers conserved roles of natural products in bacterial physiology.</title>
        <authorList>
            <consortium name="Agbiome Team Llc"/>
            <person name="Bleich R.M."/>
            <person name="Kirk G.J."/>
            <person name="Santa Maria K.C."/>
            <person name="Allen S.E."/>
            <person name="Farag S."/>
            <person name="Shank E.A."/>
            <person name="Bowers A."/>
        </authorList>
    </citation>
    <scope>NUCLEOTIDE SEQUENCE</scope>
    <source>
        <strain evidence="1">AFS005430</strain>
    </source>
</reference>
<dbReference type="RefSeq" id="WP_098162699.1">
    <property type="nucleotide sequence ID" value="NZ_NUCC01000014.1"/>
</dbReference>
<comment type="caution">
    <text evidence="1">The sequence shown here is derived from an EMBL/GenBank/DDBJ whole genome shotgun (WGS) entry which is preliminary data.</text>
</comment>
<organism evidence="1">
    <name type="scientific">Bacillus toyonensis</name>
    <dbReference type="NCBI Taxonomy" id="155322"/>
    <lineage>
        <taxon>Bacteria</taxon>
        <taxon>Bacillati</taxon>
        <taxon>Bacillota</taxon>
        <taxon>Bacilli</taxon>
        <taxon>Bacillales</taxon>
        <taxon>Bacillaceae</taxon>
        <taxon>Bacillus</taxon>
        <taxon>Bacillus cereus group</taxon>
    </lineage>
</organism>
<dbReference type="AlphaFoldDB" id="A0AB73R3T0"/>
<sequence length="109" mass="13249">MYQTSRYIRFRIYTIAINYWNFWPSPKKIFAKVHEGNQFLGKGQFLLLEIADLVKTRYLSTSIWLETIKYDFRIMYYMKKPNATFSDELKEVKKKRIRVSLAYQGMLKK</sequence>
<name>A0AB73R3T0_9BACI</name>
<accession>A0AB73R3T0</accession>
<protein>
    <submittedName>
        <fullName evidence="1">Uncharacterized protein</fullName>
    </submittedName>
</protein>
<dbReference type="EMBL" id="NUEH01000103">
    <property type="protein sequence ID" value="PEI81465.1"/>
    <property type="molecule type" value="Genomic_DNA"/>
</dbReference>
<evidence type="ECO:0000313" key="1">
    <source>
        <dbReference type="EMBL" id="PEI81465.1"/>
    </source>
</evidence>
<proteinExistence type="predicted"/>
<gene>
    <name evidence="1" type="ORF">CN678_31345</name>
</gene>
<dbReference type="Proteomes" id="UP000220969">
    <property type="component" value="Unassembled WGS sequence"/>
</dbReference>